<dbReference type="PANTHER" id="PTHR43046:SF14">
    <property type="entry name" value="MUTT_NUDIX FAMILY PROTEIN"/>
    <property type="match status" value="1"/>
</dbReference>
<comment type="similarity">
    <text evidence="3">Belongs to the Nudix hydrolase family.</text>
</comment>
<accession>A0ABU1TX37</accession>
<dbReference type="InterPro" id="IPR000086">
    <property type="entry name" value="NUDIX_hydrolase_dom"/>
</dbReference>
<dbReference type="EMBL" id="JAVDWA010000001">
    <property type="protein sequence ID" value="MDR7071754.1"/>
    <property type="molecule type" value="Genomic_DNA"/>
</dbReference>
<comment type="cofactor">
    <cofactor evidence="1">
        <name>Mg(2+)</name>
        <dbReference type="ChEBI" id="CHEBI:18420"/>
    </cofactor>
</comment>
<name>A0ABU1TX37_9BACL</name>
<dbReference type="PANTHER" id="PTHR43046">
    <property type="entry name" value="GDP-MANNOSE MANNOSYL HYDROLASE"/>
    <property type="match status" value="1"/>
</dbReference>
<dbReference type="InterPro" id="IPR020476">
    <property type="entry name" value="Nudix_hydrolase"/>
</dbReference>
<evidence type="ECO:0000256" key="1">
    <source>
        <dbReference type="ARBA" id="ARBA00001946"/>
    </source>
</evidence>
<dbReference type="InterPro" id="IPR015797">
    <property type="entry name" value="NUDIX_hydrolase-like_dom_sf"/>
</dbReference>
<keyword evidence="6" id="KW-1185">Reference proteome</keyword>
<organism evidence="5 6">
    <name type="scientific">Fictibacillus barbaricus</name>
    <dbReference type="NCBI Taxonomy" id="182136"/>
    <lineage>
        <taxon>Bacteria</taxon>
        <taxon>Bacillati</taxon>
        <taxon>Bacillota</taxon>
        <taxon>Bacilli</taxon>
        <taxon>Bacillales</taxon>
        <taxon>Fictibacillaceae</taxon>
        <taxon>Fictibacillus</taxon>
    </lineage>
</organism>
<evidence type="ECO:0000313" key="6">
    <source>
        <dbReference type="Proteomes" id="UP001258181"/>
    </source>
</evidence>
<feature type="domain" description="Nudix hydrolase" evidence="4">
    <location>
        <begin position="3"/>
        <end position="133"/>
    </location>
</feature>
<dbReference type="GO" id="GO:0035539">
    <property type="term" value="F:8-oxo-7,8-dihydrodeoxyguanosine triphosphate pyrophosphatase activity"/>
    <property type="evidence" value="ECO:0007669"/>
    <property type="project" value="UniProtKB-EC"/>
</dbReference>
<protein>
    <submittedName>
        <fullName evidence="5">8-oxo-dGTP diphosphatase</fullName>
        <ecNumber evidence="5">3.6.1.55</ecNumber>
    </submittedName>
</protein>
<evidence type="ECO:0000313" key="5">
    <source>
        <dbReference type="EMBL" id="MDR7071754.1"/>
    </source>
</evidence>
<evidence type="ECO:0000256" key="3">
    <source>
        <dbReference type="RuleBase" id="RU003476"/>
    </source>
</evidence>
<gene>
    <name evidence="5" type="ORF">J2X07_000729</name>
</gene>
<evidence type="ECO:0000256" key="2">
    <source>
        <dbReference type="ARBA" id="ARBA00022801"/>
    </source>
</evidence>
<reference evidence="5 6" key="1">
    <citation type="submission" date="2023-07" db="EMBL/GenBank/DDBJ databases">
        <title>Sorghum-associated microbial communities from plants grown in Nebraska, USA.</title>
        <authorList>
            <person name="Schachtman D."/>
        </authorList>
    </citation>
    <scope>NUCLEOTIDE SEQUENCE [LARGE SCALE GENOMIC DNA]</scope>
    <source>
        <strain evidence="5 6">BE211</strain>
    </source>
</reference>
<comment type="caution">
    <text evidence="5">The sequence shown here is derived from an EMBL/GenBank/DDBJ whole genome shotgun (WGS) entry which is preliminary data.</text>
</comment>
<dbReference type="PROSITE" id="PS51462">
    <property type="entry name" value="NUDIX"/>
    <property type="match status" value="1"/>
</dbReference>
<dbReference type="Proteomes" id="UP001258181">
    <property type="component" value="Unassembled WGS sequence"/>
</dbReference>
<keyword evidence="2 3" id="KW-0378">Hydrolase</keyword>
<dbReference type="PROSITE" id="PS00893">
    <property type="entry name" value="NUDIX_BOX"/>
    <property type="match status" value="1"/>
</dbReference>
<dbReference type="SUPFAM" id="SSF55811">
    <property type="entry name" value="Nudix"/>
    <property type="match status" value="1"/>
</dbReference>
<dbReference type="Gene3D" id="3.90.79.10">
    <property type="entry name" value="Nucleoside Triphosphate Pyrophosphohydrolase"/>
    <property type="match status" value="1"/>
</dbReference>
<dbReference type="EC" id="3.6.1.55" evidence="5"/>
<dbReference type="PRINTS" id="PR00502">
    <property type="entry name" value="NUDIXFAMILY"/>
</dbReference>
<dbReference type="Pfam" id="PF00293">
    <property type="entry name" value="NUDIX"/>
    <property type="match status" value="1"/>
</dbReference>
<evidence type="ECO:0000259" key="4">
    <source>
        <dbReference type="PROSITE" id="PS51462"/>
    </source>
</evidence>
<dbReference type="RefSeq" id="WP_310256487.1">
    <property type="nucleotide sequence ID" value="NZ_JAVDWA010000001.1"/>
</dbReference>
<dbReference type="InterPro" id="IPR020084">
    <property type="entry name" value="NUDIX_hydrolase_CS"/>
</dbReference>
<sequence length="134" mass="15527">MNKSRPRAFAAILKDDTILMVREISKTNDFWTLPGGGLEDGETFEDAVIREVREEVNLDVNVIKYLFSRTYEHGIEKCYLVEVAEGDREPSLGYDPEFSLNEQNLCEVKWQSIKKMKNDLHVSEVIRTMNLKIN</sequence>
<proteinExistence type="inferred from homology"/>